<dbReference type="InterPro" id="IPR027467">
    <property type="entry name" value="MopterinOxRdtase_cofactor_BS"/>
</dbReference>
<dbReference type="AlphaFoldDB" id="A0A4Y7RGI7"/>
<keyword evidence="7" id="KW-0411">Iron-sulfur</keyword>
<evidence type="ECO:0000259" key="8">
    <source>
        <dbReference type="PROSITE" id="PS51085"/>
    </source>
</evidence>
<feature type="domain" description="4Fe-4S His(Cys)3-ligated-type" evidence="11">
    <location>
        <begin position="80"/>
        <end position="119"/>
    </location>
</feature>
<evidence type="ECO:0000256" key="3">
    <source>
        <dbReference type="ARBA" id="ARBA00022723"/>
    </source>
</evidence>
<keyword evidence="3" id="KW-0479">Metal-binding</keyword>
<dbReference type="InterPro" id="IPR017896">
    <property type="entry name" value="4Fe4S_Fe-S-bd"/>
</dbReference>
<keyword evidence="4" id="KW-0677">Repeat</keyword>
<dbReference type="SUPFAM" id="SSF53706">
    <property type="entry name" value="Formate dehydrogenase/DMSO reductase, domains 1-3"/>
    <property type="match status" value="1"/>
</dbReference>
<dbReference type="Gene3D" id="3.10.20.740">
    <property type="match status" value="1"/>
</dbReference>
<dbReference type="PANTHER" id="PTHR43105">
    <property type="entry name" value="RESPIRATORY NITRATE REDUCTASE"/>
    <property type="match status" value="1"/>
</dbReference>
<dbReference type="SUPFAM" id="SSF54292">
    <property type="entry name" value="2Fe-2S ferredoxin-like"/>
    <property type="match status" value="1"/>
</dbReference>
<dbReference type="Pfam" id="PF04879">
    <property type="entry name" value="Molybdop_Fe4S4"/>
    <property type="match status" value="1"/>
</dbReference>
<dbReference type="GO" id="GO:0022904">
    <property type="term" value="P:respiratory electron transport chain"/>
    <property type="evidence" value="ECO:0007669"/>
    <property type="project" value="TreeGrafter"/>
</dbReference>
<evidence type="ECO:0000256" key="4">
    <source>
        <dbReference type="ARBA" id="ARBA00022737"/>
    </source>
</evidence>
<dbReference type="Gene3D" id="3.40.50.740">
    <property type="match status" value="1"/>
</dbReference>
<dbReference type="EMBL" id="QFGA01000001">
    <property type="protein sequence ID" value="TEB08114.1"/>
    <property type="molecule type" value="Genomic_DNA"/>
</dbReference>
<feature type="domain" description="2Fe-2S ferredoxin-type" evidence="8">
    <location>
        <begin position="2"/>
        <end position="80"/>
    </location>
</feature>
<dbReference type="PANTHER" id="PTHR43105:SF14">
    <property type="entry name" value="FORMATE DEHYDROGENASE H"/>
    <property type="match status" value="1"/>
</dbReference>
<dbReference type="SMART" id="SM00926">
    <property type="entry name" value="Molybdop_Fe4S4"/>
    <property type="match status" value="1"/>
</dbReference>
<feature type="domain" description="4Fe-4S Mo/W bis-MGD-type" evidence="10">
    <location>
        <begin position="220"/>
        <end position="276"/>
    </location>
</feature>
<reference evidence="12 13" key="1">
    <citation type="journal article" date="2018" name="Environ. Microbiol.">
        <title>Novel energy conservation strategies and behaviour of Pelotomaculum schinkii driving syntrophic propionate catabolism.</title>
        <authorList>
            <person name="Hidalgo-Ahumada C.A.P."/>
            <person name="Nobu M.K."/>
            <person name="Narihiro T."/>
            <person name="Tamaki H."/>
            <person name="Liu W.T."/>
            <person name="Kamagata Y."/>
            <person name="Stams A.J.M."/>
            <person name="Imachi H."/>
            <person name="Sousa D.Z."/>
        </authorList>
    </citation>
    <scope>NUCLEOTIDE SEQUENCE [LARGE SCALE GENOMIC DNA]</scope>
    <source>
        <strain evidence="12 13">HH</strain>
    </source>
</reference>
<dbReference type="PROSITE" id="PS00551">
    <property type="entry name" value="MOLYBDOPTERIN_PROK_1"/>
    <property type="match status" value="1"/>
</dbReference>
<dbReference type="SUPFAM" id="SSF54862">
    <property type="entry name" value="4Fe-4S ferredoxins"/>
    <property type="match status" value="1"/>
</dbReference>
<dbReference type="GO" id="GO:0016020">
    <property type="term" value="C:membrane"/>
    <property type="evidence" value="ECO:0007669"/>
    <property type="project" value="TreeGrafter"/>
</dbReference>
<dbReference type="InterPro" id="IPR017900">
    <property type="entry name" value="4Fe4S_Fe_S_CS"/>
</dbReference>
<dbReference type="InterPro" id="IPR006656">
    <property type="entry name" value="Mopterin_OxRdtase"/>
</dbReference>
<accession>A0A4Y7RGI7</accession>
<dbReference type="Gene3D" id="2.20.25.90">
    <property type="entry name" value="ADC-like domains"/>
    <property type="match status" value="1"/>
</dbReference>
<evidence type="ECO:0000256" key="7">
    <source>
        <dbReference type="ARBA" id="ARBA00023014"/>
    </source>
</evidence>
<evidence type="ECO:0000256" key="2">
    <source>
        <dbReference type="ARBA" id="ARBA00022714"/>
    </source>
</evidence>
<evidence type="ECO:0000259" key="10">
    <source>
        <dbReference type="PROSITE" id="PS51669"/>
    </source>
</evidence>
<evidence type="ECO:0000313" key="12">
    <source>
        <dbReference type="EMBL" id="TEB08114.1"/>
    </source>
</evidence>
<keyword evidence="2" id="KW-0001">2Fe-2S</keyword>
<dbReference type="Proteomes" id="UP000298324">
    <property type="component" value="Unassembled WGS sequence"/>
</dbReference>
<evidence type="ECO:0000259" key="11">
    <source>
        <dbReference type="PROSITE" id="PS51839"/>
    </source>
</evidence>
<dbReference type="PROSITE" id="PS51669">
    <property type="entry name" value="4FE4S_MOW_BIS_MGD"/>
    <property type="match status" value="1"/>
</dbReference>
<evidence type="ECO:0000256" key="6">
    <source>
        <dbReference type="ARBA" id="ARBA00023004"/>
    </source>
</evidence>
<proteinExistence type="predicted"/>
<sequence length="352" mass="38401">MELVKLSINGNEVEVPAGTTILKAAQQMGIDIPHLCFEDGLSSVGACRLCVVEVKGARSLVASCAAAVAPGMVVETHSPDVMEARRTILDLLIANHPLDCLTCEKAGECKLADYCYEYGVKESTFKGEKHAYLLETTNPFIVRDMNKCILCGKCVRACDEVTGQNTLDFAYRGFNAKTTTAFEDELVESDCVFCGQCVSVCPTGALTEKQMHGKGRRWEFQRVKTTCPFCGTGCNFDLCVKDGEVIGVSSNPSSVVNGKALCVKGRFGWDFVKNEKRLTTPLVKKDGEFVPASWDEALDLISTRLAGIKEKYGPDSFAALSSARCTNEENYLVQKFTRTVMGTNNVDHCART</sequence>
<feature type="domain" description="4Fe-4S ferredoxin-type" evidence="9">
    <location>
        <begin position="182"/>
        <end position="211"/>
    </location>
</feature>
<dbReference type="InterPro" id="IPR019574">
    <property type="entry name" value="NADH_UbQ_OxRdtase_Gsu_4Fe4S-bd"/>
</dbReference>
<dbReference type="InterPro" id="IPR054351">
    <property type="entry name" value="NADH_UbQ_OxRdtase_ferredoxin"/>
</dbReference>
<dbReference type="GO" id="GO:0051539">
    <property type="term" value="F:4 iron, 4 sulfur cluster binding"/>
    <property type="evidence" value="ECO:0007669"/>
    <property type="project" value="UniProtKB-KW"/>
</dbReference>
<keyword evidence="13" id="KW-1185">Reference proteome</keyword>
<dbReference type="PROSITE" id="PS51839">
    <property type="entry name" value="4FE4S_HC3"/>
    <property type="match status" value="1"/>
</dbReference>
<name>A0A4Y7RGI7_9FIRM</name>
<dbReference type="Gene3D" id="3.30.70.20">
    <property type="match status" value="1"/>
</dbReference>
<dbReference type="SMART" id="SM00929">
    <property type="entry name" value="NADH-G_4Fe-4S_3"/>
    <property type="match status" value="1"/>
</dbReference>
<dbReference type="EC" id="1.17.1.9" evidence="12"/>
<dbReference type="PROSITE" id="PS00198">
    <property type="entry name" value="4FE4S_FER_1"/>
    <property type="match status" value="1"/>
</dbReference>
<dbReference type="GO" id="GO:0008863">
    <property type="term" value="F:formate dehydrogenase (NAD+) activity"/>
    <property type="evidence" value="ECO:0007669"/>
    <property type="project" value="UniProtKB-EC"/>
</dbReference>
<dbReference type="GO" id="GO:0046872">
    <property type="term" value="F:metal ion binding"/>
    <property type="evidence" value="ECO:0007669"/>
    <property type="project" value="UniProtKB-KW"/>
</dbReference>
<dbReference type="CDD" id="cd00207">
    <property type="entry name" value="fer2"/>
    <property type="match status" value="1"/>
</dbReference>
<dbReference type="InterPro" id="IPR001041">
    <property type="entry name" value="2Fe-2S_ferredoxin-type"/>
</dbReference>
<evidence type="ECO:0000256" key="5">
    <source>
        <dbReference type="ARBA" id="ARBA00023002"/>
    </source>
</evidence>
<dbReference type="InterPro" id="IPR006963">
    <property type="entry name" value="Mopterin_OxRdtase_4Fe-4S_dom"/>
</dbReference>
<protein>
    <submittedName>
        <fullName evidence="12">Putative formate dehydrogenase</fullName>
        <ecNumber evidence="12">1.17.1.9</ecNumber>
    </submittedName>
</protein>
<dbReference type="GO" id="GO:0051537">
    <property type="term" value="F:2 iron, 2 sulfur cluster binding"/>
    <property type="evidence" value="ECO:0007669"/>
    <property type="project" value="UniProtKB-KW"/>
</dbReference>
<keyword evidence="1" id="KW-0004">4Fe-4S</keyword>
<dbReference type="Pfam" id="PF22117">
    <property type="entry name" value="Fer4_Nqo3"/>
    <property type="match status" value="1"/>
</dbReference>
<gene>
    <name evidence="12" type="ORF">Psch_01669</name>
</gene>
<evidence type="ECO:0000313" key="13">
    <source>
        <dbReference type="Proteomes" id="UP000298324"/>
    </source>
</evidence>
<feature type="domain" description="4Fe-4S ferredoxin-type" evidence="9">
    <location>
        <begin position="139"/>
        <end position="158"/>
    </location>
</feature>
<dbReference type="GO" id="GO:0003954">
    <property type="term" value="F:NADH dehydrogenase activity"/>
    <property type="evidence" value="ECO:0007669"/>
    <property type="project" value="TreeGrafter"/>
</dbReference>
<dbReference type="PROSITE" id="PS51085">
    <property type="entry name" value="2FE2S_FER_2"/>
    <property type="match status" value="1"/>
</dbReference>
<dbReference type="InterPro" id="IPR050123">
    <property type="entry name" value="Prok_molybdopt-oxidoreductase"/>
</dbReference>
<evidence type="ECO:0000256" key="1">
    <source>
        <dbReference type="ARBA" id="ARBA00022485"/>
    </source>
</evidence>
<keyword evidence="6" id="KW-0408">Iron</keyword>
<dbReference type="PROSITE" id="PS51379">
    <property type="entry name" value="4FE4S_FER_2"/>
    <property type="match status" value="2"/>
</dbReference>
<dbReference type="Pfam" id="PF10588">
    <property type="entry name" value="NADH-G_4Fe-4S_3"/>
    <property type="match status" value="1"/>
</dbReference>
<dbReference type="FunFam" id="3.10.20.740:FF:000005">
    <property type="entry name" value="NADH:ubiquinone oxidoreductase subunit"/>
    <property type="match status" value="1"/>
</dbReference>
<dbReference type="Pfam" id="PF00384">
    <property type="entry name" value="Molybdopterin"/>
    <property type="match status" value="1"/>
</dbReference>
<dbReference type="InterPro" id="IPR036010">
    <property type="entry name" value="2Fe-2S_ferredoxin-like_sf"/>
</dbReference>
<comment type="caution">
    <text evidence="12">The sequence shown here is derived from an EMBL/GenBank/DDBJ whole genome shotgun (WGS) entry which is preliminary data.</text>
</comment>
<dbReference type="FunFam" id="3.30.70.20:FF:000035">
    <property type="entry name" value="Iron hydrogenase 1"/>
    <property type="match status" value="1"/>
</dbReference>
<keyword evidence="5 12" id="KW-0560">Oxidoreductase</keyword>
<organism evidence="12 13">
    <name type="scientific">Pelotomaculum schinkii</name>
    <dbReference type="NCBI Taxonomy" id="78350"/>
    <lineage>
        <taxon>Bacteria</taxon>
        <taxon>Bacillati</taxon>
        <taxon>Bacillota</taxon>
        <taxon>Clostridia</taxon>
        <taxon>Eubacteriales</taxon>
        <taxon>Desulfotomaculaceae</taxon>
        <taxon>Pelotomaculum</taxon>
    </lineage>
</organism>
<evidence type="ECO:0000259" key="9">
    <source>
        <dbReference type="PROSITE" id="PS51379"/>
    </source>
</evidence>
<dbReference type="Pfam" id="PF13510">
    <property type="entry name" value="Fer2_4"/>
    <property type="match status" value="1"/>
</dbReference>